<feature type="domain" description="DOT1" evidence="16">
    <location>
        <begin position="416"/>
        <end position="745"/>
    </location>
</feature>
<accession>G4TDM5</accession>
<keyword evidence="8 13" id="KW-0156">Chromatin regulator</keyword>
<dbReference type="EC" id="2.1.1.360" evidence="2 13"/>
<evidence type="ECO:0000256" key="13">
    <source>
        <dbReference type="RuleBase" id="RU271113"/>
    </source>
</evidence>
<dbReference type="InParanoid" id="G4TDM5"/>
<dbReference type="FunFam" id="3.40.50.150:FF:000033">
    <property type="entry name" value="Histone-lysine N-methyltransferase, H3 lysine-79 specific"/>
    <property type="match status" value="1"/>
</dbReference>
<evidence type="ECO:0000259" key="15">
    <source>
        <dbReference type="PROSITE" id="PS50002"/>
    </source>
</evidence>
<evidence type="ECO:0000256" key="4">
    <source>
        <dbReference type="ARBA" id="ARBA00022443"/>
    </source>
</evidence>
<dbReference type="Pfam" id="PF08123">
    <property type="entry name" value="DOT1"/>
    <property type="match status" value="1"/>
</dbReference>
<dbReference type="eggNOG" id="KOG3924">
    <property type="taxonomic scope" value="Eukaryota"/>
</dbReference>
<dbReference type="PROSITE" id="PS51569">
    <property type="entry name" value="DOT1"/>
    <property type="match status" value="1"/>
</dbReference>
<dbReference type="Pfam" id="PF00018">
    <property type="entry name" value="SH3_1"/>
    <property type="match status" value="1"/>
</dbReference>
<dbReference type="InterPro" id="IPR001452">
    <property type="entry name" value="SH3_domain"/>
</dbReference>
<gene>
    <name evidence="17" type="ORF">PIIN_03308</name>
</gene>
<evidence type="ECO:0000256" key="3">
    <source>
        <dbReference type="ARBA" id="ARBA00020987"/>
    </source>
</evidence>
<feature type="region of interest" description="Disordered" evidence="14">
    <location>
        <begin position="1"/>
        <end position="108"/>
    </location>
</feature>
<dbReference type="HOGENOM" id="CLU_367268_0_0_1"/>
<comment type="activity regulation">
    <text evidence="13">Ubiquitination of histone H2B to form H2BK123ub1 is required for efficient DOT1 methyltransferase activity on histone H3.</text>
</comment>
<keyword evidence="5 13" id="KW-0489">Methyltransferase</keyword>
<dbReference type="GO" id="GO:0032259">
    <property type="term" value="P:methylation"/>
    <property type="evidence" value="ECO:0007669"/>
    <property type="project" value="UniProtKB-KW"/>
</dbReference>
<comment type="miscellaneous">
    <text evidence="13">In contrast to other lysine histone methyltransferases, it does not contain a SET domain, suggesting the existence of another mechanism for methylation of lysine residues of histones.</text>
</comment>
<feature type="region of interest" description="Disordered" evidence="14">
    <location>
        <begin position="443"/>
        <end position="464"/>
    </location>
</feature>
<evidence type="ECO:0000256" key="2">
    <source>
        <dbReference type="ARBA" id="ARBA00012190"/>
    </source>
</evidence>
<feature type="compositionally biased region" description="Low complexity" evidence="14">
    <location>
        <begin position="56"/>
        <end position="74"/>
    </location>
</feature>
<evidence type="ECO:0000256" key="9">
    <source>
        <dbReference type="ARBA" id="ARBA00023242"/>
    </source>
</evidence>
<dbReference type="GO" id="GO:0005634">
    <property type="term" value="C:nucleus"/>
    <property type="evidence" value="ECO:0007669"/>
    <property type="project" value="UniProtKB-SubCell"/>
</dbReference>
<dbReference type="OrthoDB" id="443402at2759"/>
<evidence type="ECO:0000256" key="6">
    <source>
        <dbReference type="ARBA" id="ARBA00022679"/>
    </source>
</evidence>
<evidence type="ECO:0000256" key="1">
    <source>
        <dbReference type="ARBA" id="ARBA00004123"/>
    </source>
</evidence>
<dbReference type="PROSITE" id="PS50002">
    <property type="entry name" value="SH3"/>
    <property type="match status" value="1"/>
</dbReference>
<dbReference type="EMBL" id="CAFZ01000054">
    <property type="protein sequence ID" value="CCA69408.1"/>
    <property type="molecule type" value="Genomic_DNA"/>
</dbReference>
<dbReference type="STRING" id="1109443.G4TDM5"/>
<evidence type="ECO:0000256" key="12">
    <source>
        <dbReference type="PROSITE-ProRule" id="PRU00192"/>
    </source>
</evidence>
<feature type="compositionally biased region" description="Basic and acidic residues" evidence="14">
    <location>
        <begin position="282"/>
        <end position="294"/>
    </location>
</feature>
<evidence type="ECO:0000256" key="11">
    <source>
        <dbReference type="ARBA" id="ARBA00047770"/>
    </source>
</evidence>
<dbReference type="FunFam" id="2.30.30.40:FF:000100">
    <property type="entry name" value="SH3 domain-containing YSC84-like protein 1"/>
    <property type="match status" value="1"/>
</dbReference>
<dbReference type="InterPro" id="IPR036028">
    <property type="entry name" value="SH3-like_dom_sf"/>
</dbReference>
<name>G4TDM5_SERID</name>
<dbReference type="SUPFAM" id="SSF53335">
    <property type="entry name" value="S-adenosyl-L-methionine-dependent methyltransferases"/>
    <property type="match status" value="1"/>
</dbReference>
<evidence type="ECO:0000259" key="16">
    <source>
        <dbReference type="PROSITE" id="PS51569"/>
    </source>
</evidence>
<evidence type="ECO:0000313" key="17">
    <source>
        <dbReference type="EMBL" id="CCA69408.1"/>
    </source>
</evidence>
<evidence type="ECO:0000256" key="10">
    <source>
        <dbReference type="ARBA" id="ARBA00029821"/>
    </source>
</evidence>
<dbReference type="InterPro" id="IPR030445">
    <property type="entry name" value="H3-K79_meTrfase"/>
</dbReference>
<organism evidence="17 18">
    <name type="scientific">Serendipita indica (strain DSM 11827)</name>
    <name type="common">Root endophyte fungus</name>
    <name type="synonym">Piriformospora indica</name>
    <dbReference type="NCBI Taxonomy" id="1109443"/>
    <lineage>
        <taxon>Eukaryota</taxon>
        <taxon>Fungi</taxon>
        <taxon>Dikarya</taxon>
        <taxon>Basidiomycota</taxon>
        <taxon>Agaricomycotina</taxon>
        <taxon>Agaricomycetes</taxon>
        <taxon>Sebacinales</taxon>
        <taxon>Serendipitaceae</taxon>
        <taxon>Serendipita</taxon>
    </lineage>
</organism>
<dbReference type="InterPro" id="IPR025789">
    <property type="entry name" value="DOT1_dom"/>
</dbReference>
<dbReference type="PRINTS" id="PR00452">
    <property type="entry name" value="SH3DOMAIN"/>
</dbReference>
<dbReference type="AlphaFoldDB" id="G4TDM5"/>
<comment type="subcellular location">
    <subcellularLocation>
        <location evidence="1 13">Nucleus</location>
    </subcellularLocation>
</comment>
<evidence type="ECO:0000256" key="14">
    <source>
        <dbReference type="SAM" id="MobiDB-lite"/>
    </source>
</evidence>
<keyword evidence="9 13" id="KW-0539">Nucleus</keyword>
<dbReference type="InterPro" id="IPR029063">
    <property type="entry name" value="SAM-dependent_MTases_sf"/>
</dbReference>
<sequence>MRLQQKRSGTSLSRATTSASMASSSSGTSSFKKAPPPPPPGSAGFKKMPPPPPPGSSAAAAAKRMNSGPPASSSAPPPPYTAGNSPAAAVAAATKRPPPPPPAKKPAVPQPTYVIALYDFTAQADGDLDFVTGDKIEVLNRTASQEDWWKGRLNGREGVFPGKINFFFNKSRGGGYLNEALESDRAIELLNLNLDMFESLSTAEVVQYRPYNPKDASSSEGYSLQLHTSLPGVAQPDVAASDSPVSPLPSAGHTNGKKRKGDALGSSNSTKRSRQSIGQAGEPRKAAALERMERPSPPPRSSSSQRTNNARIVDRWQPIERPCASTRAVDLTNLVSSYEIVRSSLANFRAYFLNKRDPYDQSFLPEYMPFVELEYPMTGITERFPLLSPKNHNSWHPIRELMEAVYTIVKYYLPGEHARLLGNPEHSSSFRLREIFGTSNEPIVPEEPPSFDSTGRPLKRTPPHAGNLLRRMERAYENKDGIEFISSIKDINHRLRTLKQHADGNLLLRQPEGWKGVPPELAVQIYEETYMRSAGPRVKDLLKYQAFSSTTYGELNPGLISEMAHRAGLKPGVNFLDLGSGIGNVVIQTALMSGCSSAGVEKLNMTADIADEVHRVFLQRCRMWGVESGPTDIFQGDFMVHSEKLSNIIKNADVILANNFVFDPALNEGLKALFLDLKDGAKIISLRSFCDGQVTARNIGAIESILDVESFEWHSGDVSWGDAAGRYFISTVNRARVGKHYEALYKEAQGPSRGSRRRK</sequence>
<dbReference type="GO" id="GO:0006281">
    <property type="term" value="P:DNA repair"/>
    <property type="evidence" value="ECO:0007669"/>
    <property type="project" value="TreeGrafter"/>
</dbReference>
<dbReference type="GO" id="GO:0000077">
    <property type="term" value="P:DNA damage checkpoint signaling"/>
    <property type="evidence" value="ECO:0007669"/>
    <property type="project" value="TreeGrafter"/>
</dbReference>
<evidence type="ECO:0000256" key="8">
    <source>
        <dbReference type="ARBA" id="ARBA00022853"/>
    </source>
</evidence>
<keyword evidence="18" id="KW-1185">Reference proteome</keyword>
<protein>
    <recommendedName>
        <fullName evidence="3 13">Histone-lysine N-methyltransferase, H3 lysine-79 specific</fullName>
        <ecNumber evidence="2 13">2.1.1.360</ecNumber>
    </recommendedName>
    <alternativeName>
        <fullName evidence="10 13">Histone H3-K79 methyltransferase</fullName>
    </alternativeName>
</protein>
<evidence type="ECO:0000313" key="18">
    <source>
        <dbReference type="Proteomes" id="UP000007148"/>
    </source>
</evidence>
<dbReference type="PANTHER" id="PTHR21451:SF0">
    <property type="entry name" value="HISTONE-LYSINE N-METHYLTRANSFERASE, H3 LYSINE-79 SPECIFIC"/>
    <property type="match status" value="1"/>
</dbReference>
<keyword evidence="6 13" id="KW-0808">Transferase</keyword>
<reference evidence="17 18" key="1">
    <citation type="journal article" date="2011" name="PLoS Pathog.">
        <title>Endophytic Life Strategies Decoded by Genome and Transcriptome Analyses of the Mutualistic Root Symbiont Piriformospora indica.</title>
        <authorList>
            <person name="Zuccaro A."/>
            <person name="Lahrmann U."/>
            <person name="Guldener U."/>
            <person name="Langen G."/>
            <person name="Pfiffi S."/>
            <person name="Biedenkopf D."/>
            <person name="Wong P."/>
            <person name="Samans B."/>
            <person name="Grimm C."/>
            <person name="Basiewicz M."/>
            <person name="Murat C."/>
            <person name="Martin F."/>
            <person name="Kogel K.H."/>
        </authorList>
    </citation>
    <scope>NUCLEOTIDE SEQUENCE [LARGE SCALE GENOMIC DNA]</scope>
    <source>
        <strain evidence="17 18">DSM 11827</strain>
    </source>
</reference>
<dbReference type="GO" id="GO:0140956">
    <property type="term" value="F:histone H3K79 trimethyltransferase activity"/>
    <property type="evidence" value="ECO:0007669"/>
    <property type="project" value="UniProtKB-EC"/>
</dbReference>
<comment type="caution">
    <text evidence="17">The sequence shown here is derived from an EMBL/GenBank/DDBJ whole genome shotgun (WGS) entry which is preliminary data.</text>
</comment>
<dbReference type="SUPFAM" id="SSF50044">
    <property type="entry name" value="SH3-domain"/>
    <property type="match status" value="1"/>
</dbReference>
<feature type="compositionally biased region" description="Low complexity" evidence="14">
    <location>
        <begin position="7"/>
        <end position="33"/>
    </location>
</feature>
<dbReference type="Gene3D" id="2.30.30.40">
    <property type="entry name" value="SH3 Domains"/>
    <property type="match status" value="1"/>
</dbReference>
<evidence type="ECO:0000256" key="7">
    <source>
        <dbReference type="ARBA" id="ARBA00022691"/>
    </source>
</evidence>
<feature type="domain" description="SH3" evidence="15">
    <location>
        <begin position="109"/>
        <end position="170"/>
    </location>
</feature>
<comment type="function">
    <text evidence="13">Histone methyltransferase that specifically trimethylates histone H3 to form H3K79me3. This methylation is required for telomere silencing and for the pachytene checkpoint during the meiotic cell cycle by allowing the recruitment of RAD9 to double strand breaks. Nucleosomes are preferred as substrate compared to free histone.</text>
</comment>
<feature type="compositionally biased region" description="Polar residues" evidence="14">
    <location>
        <begin position="265"/>
        <end position="278"/>
    </location>
</feature>
<dbReference type="PANTHER" id="PTHR21451">
    <property type="entry name" value="HISTONE H3 METHYLTRANSFERASE"/>
    <property type="match status" value="1"/>
</dbReference>
<dbReference type="GO" id="GO:0051666">
    <property type="term" value="P:actin cortical patch localization"/>
    <property type="evidence" value="ECO:0007669"/>
    <property type="project" value="UniProtKB-ARBA"/>
</dbReference>
<feature type="region of interest" description="Disordered" evidence="14">
    <location>
        <begin position="234"/>
        <end position="314"/>
    </location>
</feature>
<evidence type="ECO:0000256" key="5">
    <source>
        <dbReference type="ARBA" id="ARBA00022603"/>
    </source>
</evidence>
<keyword evidence="4 12" id="KW-0728">SH3 domain</keyword>
<dbReference type="Gene3D" id="3.40.50.150">
    <property type="entry name" value="Vaccinia Virus protein VP39"/>
    <property type="match status" value="1"/>
</dbReference>
<feature type="compositionally biased region" description="Low complexity" evidence="14">
    <location>
        <begin position="86"/>
        <end position="95"/>
    </location>
</feature>
<dbReference type="Proteomes" id="UP000007148">
    <property type="component" value="Unassembled WGS sequence"/>
</dbReference>
<comment type="catalytic activity">
    <reaction evidence="11 13">
        <text>L-lysyl(79)-[histone H3] + 3 S-adenosyl-L-methionine = N(6),N(6),N(6)-trimethyl-L-lysyl(79)-[histone H3] + 3 S-adenosyl-L-homocysteine + 3 H(+)</text>
        <dbReference type="Rhea" id="RHEA:60328"/>
        <dbReference type="Rhea" id="RHEA-COMP:15549"/>
        <dbReference type="Rhea" id="RHEA-COMP:15552"/>
        <dbReference type="ChEBI" id="CHEBI:15378"/>
        <dbReference type="ChEBI" id="CHEBI:29969"/>
        <dbReference type="ChEBI" id="CHEBI:57856"/>
        <dbReference type="ChEBI" id="CHEBI:59789"/>
        <dbReference type="ChEBI" id="CHEBI:61961"/>
        <dbReference type="EC" id="2.1.1.360"/>
    </reaction>
</comment>
<dbReference type="eggNOG" id="KOG3771">
    <property type="taxonomic scope" value="Eukaryota"/>
</dbReference>
<keyword evidence="7 13" id="KW-0949">S-adenosyl-L-methionine</keyword>
<proteinExistence type="inferred from homology"/>
<comment type="similarity">
    <text evidence="13">Belongs to the class I-like SAM-binding methyltransferase superfamily. DOT1 family.</text>
</comment>
<dbReference type="SMART" id="SM00326">
    <property type="entry name" value="SH3"/>
    <property type="match status" value="1"/>
</dbReference>